<proteinExistence type="predicted"/>
<dbReference type="Gene3D" id="1.10.1200.10">
    <property type="entry name" value="ACP-like"/>
    <property type="match status" value="1"/>
</dbReference>
<protein>
    <submittedName>
        <fullName evidence="1">PauY35</fullName>
    </submittedName>
</protein>
<dbReference type="SUPFAM" id="SSF47336">
    <property type="entry name" value="ACP-like"/>
    <property type="match status" value="1"/>
</dbReference>
<dbReference type="InterPro" id="IPR036736">
    <property type="entry name" value="ACP-like_sf"/>
</dbReference>
<dbReference type="EMBL" id="KJ721165">
    <property type="protein sequence ID" value="AIE54255.1"/>
    <property type="molecule type" value="Genomic_DNA"/>
</dbReference>
<organism evidence="1">
    <name type="scientific">Streptomyces sp. YN86</name>
    <dbReference type="NCBI Taxonomy" id="1484062"/>
    <lineage>
        <taxon>Bacteria</taxon>
        <taxon>Bacillati</taxon>
        <taxon>Actinomycetota</taxon>
        <taxon>Actinomycetes</taxon>
        <taxon>Kitasatosporales</taxon>
        <taxon>Streptomycetaceae</taxon>
        <taxon>Streptomyces</taxon>
    </lineage>
</organism>
<evidence type="ECO:0000313" key="1">
    <source>
        <dbReference type="EMBL" id="AIE54255.1"/>
    </source>
</evidence>
<sequence length="98" mass="10984">MTRPKENDMAIHPDDLRTHLVRIVLASAEGDLTEETLASAGWSLPEVSYSSLAYIRMIDAVENELGVYLDPEEESERFETIDSLEDLVGHHLRESADA</sequence>
<accession>A0A075EYM8</accession>
<reference evidence="1" key="1">
    <citation type="submission" date="2014-04" db="EMBL/GenBank/DDBJ databases">
        <title>paulomycin gene cluster in Streptomyces sp. YN86.</title>
        <authorList>
            <person name="Li J."/>
            <person name="Xie Z."/>
            <person name="Chen Y."/>
        </authorList>
    </citation>
    <scope>NUCLEOTIDE SEQUENCE</scope>
    <source>
        <strain evidence="1">YN86</strain>
    </source>
</reference>
<dbReference type="AlphaFoldDB" id="A0A075EYM8"/>
<name>A0A075EYM8_9ACTN</name>